<feature type="compositionally biased region" description="Basic residues" evidence="3">
    <location>
        <begin position="24"/>
        <end position="33"/>
    </location>
</feature>
<proteinExistence type="predicted"/>
<dbReference type="PANTHER" id="PTHR10340:SF57">
    <property type="entry name" value="METALLOPHOS DOMAIN-CONTAINING PROTEIN"/>
    <property type="match status" value="1"/>
</dbReference>
<dbReference type="GO" id="GO:0005615">
    <property type="term" value="C:extracellular space"/>
    <property type="evidence" value="ECO:0007669"/>
    <property type="project" value="TreeGrafter"/>
</dbReference>
<dbReference type="AlphaFoldDB" id="A0A7R8VJT4"/>
<dbReference type="EMBL" id="OA567106">
    <property type="protein sequence ID" value="CAD7199890.1"/>
    <property type="molecule type" value="Genomic_DNA"/>
</dbReference>
<evidence type="ECO:0000313" key="4">
    <source>
        <dbReference type="EMBL" id="CAD7199890.1"/>
    </source>
</evidence>
<evidence type="ECO:0000256" key="3">
    <source>
        <dbReference type="SAM" id="MobiDB-lite"/>
    </source>
</evidence>
<evidence type="ECO:0000256" key="2">
    <source>
        <dbReference type="ARBA" id="ARBA00023180"/>
    </source>
</evidence>
<keyword evidence="1" id="KW-0378">Hydrolase</keyword>
<gene>
    <name evidence="4" type="ORF">TDIB3V08_LOCUS6128</name>
</gene>
<reference evidence="4" key="1">
    <citation type="submission" date="2020-11" db="EMBL/GenBank/DDBJ databases">
        <authorList>
            <person name="Tran Van P."/>
        </authorList>
    </citation>
    <scope>NUCLEOTIDE SEQUENCE</scope>
</reference>
<organism evidence="4">
    <name type="scientific">Timema douglasi</name>
    <name type="common">Walking stick</name>
    <dbReference type="NCBI Taxonomy" id="61478"/>
    <lineage>
        <taxon>Eukaryota</taxon>
        <taxon>Metazoa</taxon>
        <taxon>Ecdysozoa</taxon>
        <taxon>Arthropoda</taxon>
        <taxon>Hexapoda</taxon>
        <taxon>Insecta</taxon>
        <taxon>Pterygota</taxon>
        <taxon>Neoptera</taxon>
        <taxon>Polyneoptera</taxon>
        <taxon>Phasmatodea</taxon>
        <taxon>Timematodea</taxon>
        <taxon>Timematoidea</taxon>
        <taxon>Timematidae</taxon>
        <taxon>Timema</taxon>
    </lineage>
</organism>
<feature type="region of interest" description="Disordered" evidence="3">
    <location>
        <begin position="76"/>
        <end position="109"/>
    </location>
</feature>
<name>A0A7R8VJT4_TIMDO</name>
<feature type="compositionally biased region" description="Pro residues" evidence="3">
    <location>
        <begin position="93"/>
        <end position="107"/>
    </location>
</feature>
<feature type="region of interest" description="Disordered" evidence="3">
    <location>
        <begin position="17"/>
        <end position="62"/>
    </location>
</feature>
<accession>A0A7R8VJT4</accession>
<protein>
    <submittedName>
        <fullName evidence="4">Uncharacterized protein</fullName>
    </submittedName>
</protein>
<dbReference type="GO" id="GO:0008081">
    <property type="term" value="F:phosphoric diester hydrolase activity"/>
    <property type="evidence" value="ECO:0007669"/>
    <property type="project" value="TreeGrafter"/>
</dbReference>
<sequence>MVRTPVSVAALAGQNVSQGTIMRSQRHTHHTGTHHTNNGLAASHTGHTGPHTEHAGPHTLDTQVHSLDTPFRTLDTPTTRPEFKGSRHLQTCLPPPSPRNPSAPPIPQSSEKATAYLLDKEGDRENKERSQGYFWHITDIHYDVHYSTGGNTRKNCWRTENGINVQKPVGKFGDYNCDSPWALVESAAKAMRTKHGDNIEFTQTRSVTTWAKTSSSPDVACLLLGGESGKPPPVHPTEIRASISPSSAVELNTTRTLANYATEADGPRGLLSAQVMLIPNRHQRVMFTIRHKLIFDSAQRGNLGRKELHHNAVIDVQSQGATHSQHSRHSHSNGRWGVATDVRPTDTSESARTLHNNGTSSHVDVTAKYRLEASRKDLTCVSLSCSRRRHRIPSNVELEEVNPHLRGEKVPFRKKTLQFTRPTEIRTLISPSSAVELNTTSALANYATKAAWIEPCSLIPALSPSPSLGPRVGLHVGCTDEEVNGTNDSLHPLITNVISELETGTLSRGFGALSSPRGPEVESRRAAEWIAEFTSYTREVYNANSPFLMVFKKVINSAQGQLYGIFLALLEKHREEVTMHRFSWGVLFSAGPLAYCLGRYQLSTAEQFFPTTTH</sequence>
<feature type="region of interest" description="Disordered" evidence="3">
    <location>
        <begin position="318"/>
        <end position="339"/>
    </location>
</feature>
<keyword evidence="2" id="KW-0325">Glycoprotein</keyword>
<evidence type="ECO:0000256" key="1">
    <source>
        <dbReference type="ARBA" id="ARBA00022801"/>
    </source>
</evidence>
<dbReference type="PANTHER" id="PTHR10340">
    <property type="entry name" value="SPHINGOMYELIN PHOSPHODIESTERASE"/>
    <property type="match status" value="1"/>
</dbReference>